<dbReference type="HOGENOM" id="CLU_1111380_0_0_1"/>
<dbReference type="VEuPathDB" id="MicrosporidiaDB:EDEG_00575"/>
<sequence length="250" mass="29472">MKIFFVLSFVVCSRDETVLSKFAKMHEELLSFRMEYYSNNDMERLKLLDAGVSLVNSFLCFKPKYDVTNLLTKINASIKEYYFLEDFFIYIFLKSGDCGATLYDIYIRSIYIHKLIYLSILSTLPYHSFQEMNDLRNNSQFMTAYKDLHAGIFKLAECITSTCPNLGLGLIYRLINFCNAELYILEEAFASKTRDLYMLIIKYCNTHLNYQRLWMLSVSNIITEQKRNFLLNTVNPNNSLHSIFSRCNYY</sequence>
<comment type="caution">
    <text evidence="1">The sequence shown here is derived from an EMBL/GenBank/DDBJ whole genome shotgun (WGS) entry which is preliminary data.</text>
</comment>
<gene>
    <name evidence="1" type="ORF">EDEG_00575</name>
</gene>
<reference evidence="2" key="2">
    <citation type="submission" date="2015-07" db="EMBL/GenBank/DDBJ databases">
        <title>Contrasting host-pathogen interactions and genome evolution in two generalist and specialist microsporidian pathogens of mosquitoes.</title>
        <authorList>
            <consortium name="The Broad Institute Genomics Platform"/>
            <consortium name="The Broad Institute Genome Sequencing Center for Infectious Disease"/>
            <person name="Cuomo C.A."/>
            <person name="Sanscrainte N.D."/>
            <person name="Goldberg J.M."/>
            <person name="Heiman D."/>
            <person name="Young S."/>
            <person name="Zeng Q."/>
            <person name="Becnel J.J."/>
            <person name="Birren B.W."/>
        </authorList>
    </citation>
    <scope>NUCLEOTIDE SEQUENCE [LARGE SCALE GENOMIC DNA]</scope>
    <source>
        <strain evidence="2">USNM 41457</strain>
    </source>
</reference>
<reference evidence="1 2" key="1">
    <citation type="submission" date="2011-08" db="EMBL/GenBank/DDBJ databases">
        <authorList>
            <person name="Liu Z.J."/>
            <person name="Shi F.L."/>
            <person name="Lu J.Q."/>
            <person name="Li M."/>
            <person name="Wang Z.L."/>
        </authorList>
    </citation>
    <scope>NUCLEOTIDE SEQUENCE [LARGE SCALE GENOMIC DNA]</scope>
    <source>
        <strain evidence="1 2">USNM 41457</strain>
    </source>
</reference>
<protein>
    <submittedName>
        <fullName evidence="1">Uncharacterized protein</fullName>
    </submittedName>
</protein>
<evidence type="ECO:0000313" key="2">
    <source>
        <dbReference type="Proteomes" id="UP000003163"/>
    </source>
</evidence>
<dbReference type="Proteomes" id="UP000003163">
    <property type="component" value="Unassembled WGS sequence"/>
</dbReference>
<dbReference type="EMBL" id="AFBI03000007">
    <property type="protein sequence ID" value="EJW05377.1"/>
    <property type="molecule type" value="Genomic_DNA"/>
</dbReference>
<proteinExistence type="predicted"/>
<dbReference type="InParanoid" id="J9DVR8"/>
<accession>J9DVR8</accession>
<dbReference type="AlphaFoldDB" id="J9DVR8"/>
<evidence type="ECO:0000313" key="1">
    <source>
        <dbReference type="EMBL" id="EJW05377.1"/>
    </source>
</evidence>
<keyword evidence="2" id="KW-1185">Reference proteome</keyword>
<organism evidence="1 2">
    <name type="scientific">Edhazardia aedis (strain USNM 41457)</name>
    <name type="common">Microsporidian parasite</name>
    <dbReference type="NCBI Taxonomy" id="1003232"/>
    <lineage>
        <taxon>Eukaryota</taxon>
        <taxon>Fungi</taxon>
        <taxon>Fungi incertae sedis</taxon>
        <taxon>Microsporidia</taxon>
        <taxon>Edhazardia</taxon>
    </lineage>
</organism>
<name>J9DVR8_EDHAE</name>